<dbReference type="OrthoDB" id="2685271at2759"/>
<dbReference type="Pfam" id="PF00400">
    <property type="entry name" value="WD40"/>
    <property type="match status" value="3"/>
</dbReference>
<feature type="domain" description="EML-like second beta-propeller" evidence="5">
    <location>
        <begin position="53"/>
        <end position="207"/>
    </location>
</feature>
<keyword evidence="1 3" id="KW-0853">WD repeat</keyword>
<dbReference type="GO" id="GO:0005634">
    <property type="term" value="C:nucleus"/>
    <property type="evidence" value="ECO:0007669"/>
    <property type="project" value="TreeGrafter"/>
</dbReference>
<feature type="repeat" description="WD" evidence="3">
    <location>
        <begin position="44"/>
        <end position="85"/>
    </location>
</feature>
<organism evidence="6 7">
    <name type="scientific">Rhizopogon vinicolor AM-OR11-026</name>
    <dbReference type="NCBI Taxonomy" id="1314800"/>
    <lineage>
        <taxon>Eukaryota</taxon>
        <taxon>Fungi</taxon>
        <taxon>Dikarya</taxon>
        <taxon>Basidiomycota</taxon>
        <taxon>Agaricomycotina</taxon>
        <taxon>Agaricomycetes</taxon>
        <taxon>Agaricomycetidae</taxon>
        <taxon>Boletales</taxon>
        <taxon>Suillineae</taxon>
        <taxon>Rhizopogonaceae</taxon>
        <taxon>Rhizopogon</taxon>
    </lineage>
</organism>
<dbReference type="InterPro" id="IPR019775">
    <property type="entry name" value="WD40_repeat_CS"/>
</dbReference>
<feature type="region of interest" description="Disordered" evidence="4">
    <location>
        <begin position="296"/>
        <end position="393"/>
    </location>
</feature>
<dbReference type="SMART" id="SM00320">
    <property type="entry name" value="WD40"/>
    <property type="match status" value="7"/>
</dbReference>
<evidence type="ECO:0000256" key="3">
    <source>
        <dbReference type="PROSITE-ProRule" id="PRU00221"/>
    </source>
</evidence>
<feature type="compositionally biased region" description="Acidic residues" evidence="4">
    <location>
        <begin position="375"/>
        <end position="384"/>
    </location>
</feature>
<evidence type="ECO:0000313" key="6">
    <source>
        <dbReference type="EMBL" id="OAX31606.1"/>
    </source>
</evidence>
<evidence type="ECO:0000313" key="7">
    <source>
        <dbReference type="Proteomes" id="UP000092154"/>
    </source>
</evidence>
<dbReference type="SUPFAM" id="SSF50978">
    <property type="entry name" value="WD40 repeat-like"/>
    <property type="match status" value="1"/>
</dbReference>
<dbReference type="Pfam" id="PF23414">
    <property type="entry name" value="Beta-prop_EML_2"/>
    <property type="match status" value="1"/>
</dbReference>
<dbReference type="InterPro" id="IPR036322">
    <property type="entry name" value="WD40_repeat_dom_sf"/>
</dbReference>
<dbReference type="PANTHER" id="PTHR22847:SF637">
    <property type="entry name" value="WD REPEAT DOMAIN 5B"/>
    <property type="match status" value="1"/>
</dbReference>
<evidence type="ECO:0000256" key="1">
    <source>
        <dbReference type="ARBA" id="ARBA00022574"/>
    </source>
</evidence>
<gene>
    <name evidence="6" type="ORF">K503DRAFT_870568</name>
</gene>
<dbReference type="Proteomes" id="UP000092154">
    <property type="component" value="Unassembled WGS sequence"/>
</dbReference>
<dbReference type="CDD" id="cd00200">
    <property type="entry name" value="WD40"/>
    <property type="match status" value="1"/>
</dbReference>
<reference evidence="6 7" key="1">
    <citation type="submission" date="2016-06" db="EMBL/GenBank/DDBJ databases">
        <title>Comparative genomics of the ectomycorrhizal sister species Rhizopogon vinicolor and Rhizopogon vesiculosus (Basidiomycota: Boletales) reveals a divergence of the mating type B locus.</title>
        <authorList>
            <consortium name="DOE Joint Genome Institute"/>
            <person name="Mujic A.B."/>
            <person name="Kuo A."/>
            <person name="Tritt A."/>
            <person name="Lipzen A."/>
            <person name="Chen C."/>
            <person name="Johnson J."/>
            <person name="Sharma A."/>
            <person name="Barry K."/>
            <person name="Grigoriev I.V."/>
            <person name="Spatafora J.W."/>
        </authorList>
    </citation>
    <scope>NUCLEOTIDE SEQUENCE [LARGE SCALE GENOMIC DNA]</scope>
    <source>
        <strain evidence="6 7">AM-OR11-026</strain>
    </source>
</reference>
<evidence type="ECO:0000256" key="4">
    <source>
        <dbReference type="SAM" id="MobiDB-lite"/>
    </source>
</evidence>
<protein>
    <submittedName>
        <fullName evidence="6">WD40 repeat-like protein</fullName>
    </submittedName>
</protein>
<feature type="compositionally biased region" description="Basic and acidic residues" evidence="4">
    <location>
        <begin position="296"/>
        <end position="308"/>
    </location>
</feature>
<evidence type="ECO:0000259" key="5">
    <source>
        <dbReference type="Pfam" id="PF23414"/>
    </source>
</evidence>
<keyword evidence="7" id="KW-1185">Reference proteome</keyword>
<dbReference type="InterPro" id="IPR001680">
    <property type="entry name" value="WD40_rpt"/>
</dbReference>
<feature type="repeat" description="WD" evidence="3">
    <location>
        <begin position="127"/>
        <end position="167"/>
    </location>
</feature>
<accession>A0A1B7MG75</accession>
<dbReference type="PRINTS" id="PR00320">
    <property type="entry name" value="GPROTEINBRPT"/>
</dbReference>
<keyword evidence="2" id="KW-0677">Repeat</keyword>
<dbReference type="EMBL" id="KV449326">
    <property type="protein sequence ID" value="OAX31606.1"/>
    <property type="molecule type" value="Genomic_DNA"/>
</dbReference>
<dbReference type="STRING" id="1314800.A0A1B7MG75"/>
<dbReference type="GO" id="GO:1990234">
    <property type="term" value="C:transferase complex"/>
    <property type="evidence" value="ECO:0007669"/>
    <property type="project" value="UniProtKB-ARBA"/>
</dbReference>
<feature type="repeat" description="WD" evidence="3">
    <location>
        <begin position="168"/>
        <end position="209"/>
    </location>
</feature>
<proteinExistence type="predicted"/>
<dbReference type="AlphaFoldDB" id="A0A1B7MG75"/>
<dbReference type="PANTHER" id="PTHR22847">
    <property type="entry name" value="WD40 REPEAT PROTEIN"/>
    <property type="match status" value="1"/>
</dbReference>
<sequence length="393" mass="43295">MHGHTKEVNGVAFFNYSRRVVTGSLDSTVRIWDIQKGALAGKPFEGHQGRVRSVAVSPDDRQVASGGLDKIIIIWDVESHRNVKLKKHTDVVRSVCFSPDGKRLASGSDDRTAVVWNVETRAVLKAFEGHPSGVLSVAFSPDALNLACGSWDKILVWRIDNAELIRTINGHQSLVRSVAWSPDGQQLVSASKDKTVKSWNSSSGLEIGEPYTGHIGRINSHAISSDGSFIATAASELNDKTVRLWSTKTHQQIGQALEHPSWVYCVAISPDGTLLASSGQDGVVYLWSIRETLKRHDEQERQKEKLEVEQQPTHVRAKVRDPPLDVRGSFSSASPRPREFTLPPLQFGPGLGDLPASFESNRMQSETKWDRVGDEVEDNNEDFFDAPTSPTTG</sequence>
<dbReference type="PROSITE" id="PS50294">
    <property type="entry name" value="WD_REPEATS_REGION"/>
    <property type="match status" value="5"/>
</dbReference>
<feature type="repeat" description="WD" evidence="3">
    <location>
        <begin position="85"/>
        <end position="126"/>
    </location>
</feature>
<feature type="repeat" description="WD" evidence="3">
    <location>
        <begin position="1"/>
        <end position="42"/>
    </location>
</feature>
<feature type="compositionally biased region" description="Basic and acidic residues" evidence="4">
    <location>
        <begin position="365"/>
        <end position="374"/>
    </location>
</feature>
<dbReference type="InParanoid" id="A0A1B7MG75"/>
<dbReference type="PROSITE" id="PS50082">
    <property type="entry name" value="WD_REPEATS_2"/>
    <property type="match status" value="6"/>
</dbReference>
<evidence type="ECO:0000256" key="2">
    <source>
        <dbReference type="ARBA" id="ARBA00022737"/>
    </source>
</evidence>
<dbReference type="InterPro" id="IPR055442">
    <property type="entry name" value="Beta-prop_EML-like_2nd"/>
</dbReference>
<dbReference type="InterPro" id="IPR020472">
    <property type="entry name" value="WD40_PAC1"/>
</dbReference>
<feature type="repeat" description="WD" evidence="3">
    <location>
        <begin position="256"/>
        <end position="290"/>
    </location>
</feature>
<name>A0A1B7MG75_9AGAM</name>
<dbReference type="PROSITE" id="PS00678">
    <property type="entry name" value="WD_REPEATS_1"/>
    <property type="match status" value="4"/>
</dbReference>
<dbReference type="InterPro" id="IPR015943">
    <property type="entry name" value="WD40/YVTN_repeat-like_dom_sf"/>
</dbReference>
<dbReference type="Gene3D" id="2.130.10.10">
    <property type="entry name" value="YVTN repeat-like/Quinoprotein amine dehydrogenase"/>
    <property type="match status" value="3"/>
</dbReference>